<keyword evidence="3 5" id="KW-0732">Signal</keyword>
<organism evidence="6 7">
    <name type="scientific">Streptosporangium saharense</name>
    <dbReference type="NCBI Taxonomy" id="1706840"/>
    <lineage>
        <taxon>Bacteria</taxon>
        <taxon>Bacillati</taxon>
        <taxon>Actinomycetota</taxon>
        <taxon>Actinomycetes</taxon>
        <taxon>Streptosporangiales</taxon>
        <taxon>Streptosporangiaceae</taxon>
        <taxon>Streptosporangium</taxon>
    </lineage>
</organism>
<dbReference type="PANTHER" id="PTHR30061">
    <property type="entry name" value="MALTOSE-BINDING PERIPLASMIC PROTEIN"/>
    <property type="match status" value="1"/>
</dbReference>
<reference evidence="6 7" key="1">
    <citation type="submission" date="2020-08" db="EMBL/GenBank/DDBJ databases">
        <title>Genomic Encyclopedia of Type Strains, Phase III (KMG-III): the genomes of soil and plant-associated and newly described type strains.</title>
        <authorList>
            <person name="Whitman W."/>
        </authorList>
    </citation>
    <scope>NUCLEOTIDE SEQUENCE [LARGE SCALE GENOMIC DNA]</scope>
    <source>
        <strain evidence="6 7">CECT 8840</strain>
    </source>
</reference>
<dbReference type="Pfam" id="PF01547">
    <property type="entry name" value="SBP_bac_1"/>
    <property type="match status" value="1"/>
</dbReference>
<feature type="compositionally biased region" description="Low complexity" evidence="4">
    <location>
        <begin position="32"/>
        <end position="47"/>
    </location>
</feature>
<comment type="similarity">
    <text evidence="1">Belongs to the bacterial solute-binding protein 1 family.</text>
</comment>
<dbReference type="EMBL" id="JACHJP010000006">
    <property type="protein sequence ID" value="MBB4918229.1"/>
    <property type="molecule type" value="Genomic_DNA"/>
</dbReference>
<dbReference type="GO" id="GO:0055052">
    <property type="term" value="C:ATP-binding cassette (ABC) transporter complex, substrate-binding subunit-containing"/>
    <property type="evidence" value="ECO:0007669"/>
    <property type="project" value="TreeGrafter"/>
</dbReference>
<name>A0A7W7QRF8_9ACTN</name>
<dbReference type="SUPFAM" id="SSF53850">
    <property type="entry name" value="Periplasmic binding protein-like II"/>
    <property type="match status" value="1"/>
</dbReference>
<dbReference type="PANTHER" id="PTHR30061:SF50">
    <property type="entry name" value="MALTOSE_MALTODEXTRIN-BINDING PERIPLASMIC PROTEIN"/>
    <property type="match status" value="1"/>
</dbReference>
<feature type="signal peptide" evidence="5">
    <location>
        <begin position="1"/>
        <end position="17"/>
    </location>
</feature>
<evidence type="ECO:0000256" key="5">
    <source>
        <dbReference type="SAM" id="SignalP"/>
    </source>
</evidence>
<evidence type="ECO:0000313" key="7">
    <source>
        <dbReference type="Proteomes" id="UP000552644"/>
    </source>
</evidence>
<dbReference type="GO" id="GO:0015768">
    <property type="term" value="P:maltose transport"/>
    <property type="evidence" value="ECO:0007669"/>
    <property type="project" value="TreeGrafter"/>
</dbReference>
<dbReference type="GO" id="GO:0042956">
    <property type="term" value="P:maltodextrin transmembrane transport"/>
    <property type="evidence" value="ECO:0007669"/>
    <property type="project" value="TreeGrafter"/>
</dbReference>
<keyword evidence="7" id="KW-1185">Reference proteome</keyword>
<dbReference type="InterPro" id="IPR006059">
    <property type="entry name" value="SBP"/>
</dbReference>
<dbReference type="AlphaFoldDB" id="A0A7W7QRF8"/>
<dbReference type="GO" id="GO:1901982">
    <property type="term" value="F:maltose binding"/>
    <property type="evidence" value="ECO:0007669"/>
    <property type="project" value="TreeGrafter"/>
</dbReference>
<protein>
    <submittedName>
        <fullName evidence="6">N,N'-diacetylchitobiose transport system substrate-binding protein</fullName>
    </submittedName>
</protein>
<proteinExistence type="inferred from homology"/>
<accession>A0A7W7QRF8</accession>
<gene>
    <name evidence="6" type="ORF">FHS44_005356</name>
</gene>
<dbReference type="CDD" id="cd14747">
    <property type="entry name" value="PBP2_MalE"/>
    <property type="match status" value="1"/>
</dbReference>
<evidence type="ECO:0000256" key="4">
    <source>
        <dbReference type="SAM" id="MobiDB-lite"/>
    </source>
</evidence>
<dbReference type="RefSeq" id="WP_184719289.1">
    <property type="nucleotide sequence ID" value="NZ_JACHJP010000006.1"/>
</dbReference>
<comment type="caution">
    <text evidence="6">The sequence shown here is derived from an EMBL/GenBank/DDBJ whole genome shotgun (WGS) entry which is preliminary data.</text>
</comment>
<dbReference type="Gene3D" id="3.40.190.10">
    <property type="entry name" value="Periplasmic binding protein-like II"/>
    <property type="match status" value="2"/>
</dbReference>
<dbReference type="PROSITE" id="PS51257">
    <property type="entry name" value="PROKAR_LIPOPROTEIN"/>
    <property type="match status" value="1"/>
</dbReference>
<evidence type="ECO:0000256" key="2">
    <source>
        <dbReference type="ARBA" id="ARBA00022448"/>
    </source>
</evidence>
<dbReference type="Proteomes" id="UP000552644">
    <property type="component" value="Unassembled WGS sequence"/>
</dbReference>
<feature type="chain" id="PRO_5038613869" evidence="5">
    <location>
        <begin position="18"/>
        <end position="445"/>
    </location>
</feature>
<sequence length="445" mass="47200">MKFARIATTTATTAALALGLAACGSSEPTTPAQSNADASSAPSSGGAKFAGQTLTMWRLGDSNPAAQKYMDALNAEFEKQSGATVKLEWISWPQVNDKFTAAAAGGAGPDVTEIGNDQVPLWQSQDALEPVTDLASAGEQAEIPKNLLGLETIDDQVYALPWGAGSRAVLYRKDWFKELGIEVPKSWDEVVAAAKKIQEKKGKDVDGFAFNGGSDANHLLGALAWSEGGEYAVKENGKWVGKLTDPAFKAGFATYTSLVTDGLSSKSRLTQNTVDIRKRFANNKVGMYLTAGWDLPGIEEDSNGKIKGDKLAFFPLPAKSGGEAPSFFGGNDIAIWKDAKNKELAAEYIKLATNKEWAGRYATEGGLLPIYPEALAKLSSDPALAPFAASFAKAKAFPADPNWTEANETKAVLQNAARSVIEGKANPDDALAKANGEIEEILNQQ</sequence>
<evidence type="ECO:0000313" key="6">
    <source>
        <dbReference type="EMBL" id="MBB4918229.1"/>
    </source>
</evidence>
<feature type="region of interest" description="Disordered" evidence="4">
    <location>
        <begin position="26"/>
        <end position="47"/>
    </location>
</feature>
<keyword evidence="2" id="KW-0813">Transport</keyword>
<evidence type="ECO:0000256" key="3">
    <source>
        <dbReference type="ARBA" id="ARBA00022729"/>
    </source>
</evidence>
<evidence type="ECO:0000256" key="1">
    <source>
        <dbReference type="ARBA" id="ARBA00008520"/>
    </source>
</evidence>